<reference evidence="2 3" key="1">
    <citation type="journal article" date="2016" name="Nat. Commun.">
        <title>Thousands of microbial genomes shed light on interconnected biogeochemical processes in an aquifer system.</title>
        <authorList>
            <person name="Anantharaman K."/>
            <person name="Brown C.T."/>
            <person name="Hug L.A."/>
            <person name="Sharon I."/>
            <person name="Castelle C.J."/>
            <person name="Probst A.J."/>
            <person name="Thomas B.C."/>
            <person name="Singh A."/>
            <person name="Wilkins M.J."/>
            <person name="Karaoz U."/>
            <person name="Brodie E.L."/>
            <person name="Williams K.H."/>
            <person name="Hubbard S.S."/>
            <person name="Banfield J.F."/>
        </authorList>
    </citation>
    <scope>NUCLEOTIDE SEQUENCE [LARGE SCALE GENOMIC DNA]</scope>
</reference>
<organism evidence="2 3">
    <name type="scientific">Candidatus Wildermuthbacteria bacterium RIFCSPLOWO2_02_FULL_47_9c</name>
    <dbReference type="NCBI Taxonomy" id="1802466"/>
    <lineage>
        <taxon>Bacteria</taxon>
        <taxon>Candidatus Wildermuthiibacteriota</taxon>
    </lineage>
</organism>
<proteinExistence type="predicted"/>
<feature type="domain" description="PD-(D/E)XK endonuclease-like" evidence="1">
    <location>
        <begin position="26"/>
        <end position="246"/>
    </location>
</feature>
<accession>A0A1G2RW88</accession>
<sequence>MKGMAFYSGKRSRNIFDPASKEPFVLSRTKLDLFIKCPRCFYLDLRLGVGQPPGYPFSLNNAVDTLLKKEFDVHRASNTPHPLMETYGIEAVPFQHKNMDEWRDAMTRGVRALDEPTNLIVRGGIDDIWENKAGELHVVDYKATAKNGEVNIDAEWQQGYKRQIEIYQWLMRKNGFKVSNTGYFVYVNGRTDRKAFDGKLEFDIKIIPYEGNDSWVEKALQDVKQCLMSDKLPSASAECDFCTYRKAVQDALEPFVK</sequence>
<dbReference type="InterPro" id="IPR011604">
    <property type="entry name" value="PDDEXK-like_dom_sf"/>
</dbReference>
<dbReference type="Pfam" id="PF12705">
    <property type="entry name" value="PDDEXK_1"/>
    <property type="match status" value="1"/>
</dbReference>
<comment type="caution">
    <text evidence="2">The sequence shown here is derived from an EMBL/GenBank/DDBJ whole genome shotgun (WGS) entry which is preliminary data.</text>
</comment>
<dbReference type="InterPro" id="IPR038726">
    <property type="entry name" value="PDDEXK_AddAB-type"/>
</dbReference>
<gene>
    <name evidence="2" type="ORF">A3J30_01920</name>
</gene>
<dbReference type="AlphaFoldDB" id="A0A1G2RW88"/>
<dbReference type="Proteomes" id="UP000178222">
    <property type="component" value="Unassembled WGS sequence"/>
</dbReference>
<dbReference type="EMBL" id="MHUL01000027">
    <property type="protein sequence ID" value="OHA76728.1"/>
    <property type="molecule type" value="Genomic_DNA"/>
</dbReference>
<evidence type="ECO:0000313" key="2">
    <source>
        <dbReference type="EMBL" id="OHA76728.1"/>
    </source>
</evidence>
<evidence type="ECO:0000259" key="1">
    <source>
        <dbReference type="Pfam" id="PF12705"/>
    </source>
</evidence>
<protein>
    <recommendedName>
        <fullName evidence="1">PD-(D/E)XK endonuclease-like domain-containing protein</fullName>
    </recommendedName>
</protein>
<name>A0A1G2RW88_9BACT</name>
<evidence type="ECO:0000313" key="3">
    <source>
        <dbReference type="Proteomes" id="UP000178222"/>
    </source>
</evidence>
<dbReference type="Gene3D" id="3.90.320.10">
    <property type="match status" value="1"/>
</dbReference>